<proteinExistence type="predicted"/>
<feature type="chain" id="PRO_5015556883" evidence="1">
    <location>
        <begin position="21"/>
        <end position="259"/>
    </location>
</feature>
<dbReference type="AlphaFoldDB" id="A0A2T0SUP0"/>
<dbReference type="Proteomes" id="UP000238375">
    <property type="component" value="Unassembled WGS sequence"/>
</dbReference>
<dbReference type="OrthoDB" id="1118734at2"/>
<evidence type="ECO:0000313" key="2">
    <source>
        <dbReference type="EMBL" id="PRY37120.1"/>
    </source>
</evidence>
<comment type="caution">
    <text evidence="2">The sequence shown here is derived from an EMBL/GenBank/DDBJ whole genome shotgun (WGS) entry which is preliminary data.</text>
</comment>
<dbReference type="Pfam" id="PF10677">
    <property type="entry name" value="DUF2490"/>
    <property type="match status" value="1"/>
</dbReference>
<reference evidence="2 3" key="1">
    <citation type="submission" date="2018-03" db="EMBL/GenBank/DDBJ databases">
        <title>Genomic Encyclopedia of Archaeal and Bacterial Type Strains, Phase II (KMG-II): from individual species to whole genera.</title>
        <authorList>
            <person name="Goeker M."/>
        </authorList>
    </citation>
    <scope>NUCLEOTIDE SEQUENCE [LARGE SCALE GENOMIC DNA]</scope>
    <source>
        <strain evidence="2 3">DSM 28354</strain>
    </source>
</reference>
<name>A0A2T0SUP0_9BACT</name>
<evidence type="ECO:0000256" key="1">
    <source>
        <dbReference type="SAM" id="SignalP"/>
    </source>
</evidence>
<gene>
    <name evidence="2" type="ORF">CLV58_111158</name>
</gene>
<feature type="signal peptide" evidence="1">
    <location>
        <begin position="1"/>
        <end position="20"/>
    </location>
</feature>
<organism evidence="2 3">
    <name type="scientific">Spirosoma oryzae</name>
    <dbReference type="NCBI Taxonomy" id="1469603"/>
    <lineage>
        <taxon>Bacteria</taxon>
        <taxon>Pseudomonadati</taxon>
        <taxon>Bacteroidota</taxon>
        <taxon>Cytophagia</taxon>
        <taxon>Cytophagales</taxon>
        <taxon>Cytophagaceae</taxon>
        <taxon>Spirosoma</taxon>
    </lineage>
</organism>
<dbReference type="InterPro" id="IPR019619">
    <property type="entry name" value="DUF2490"/>
</dbReference>
<dbReference type="RefSeq" id="WP_106138591.1">
    <property type="nucleotide sequence ID" value="NZ_PVTE01000011.1"/>
</dbReference>
<keyword evidence="1" id="KW-0732">Signal</keyword>
<protein>
    <submittedName>
        <fullName evidence="2">Uncharacterized protein DUF2490</fullName>
    </submittedName>
</protein>
<keyword evidence="3" id="KW-1185">Reference proteome</keyword>
<evidence type="ECO:0000313" key="3">
    <source>
        <dbReference type="Proteomes" id="UP000238375"/>
    </source>
</evidence>
<accession>A0A2T0SUP0</accession>
<dbReference type="EMBL" id="PVTE01000011">
    <property type="protein sequence ID" value="PRY37120.1"/>
    <property type="molecule type" value="Genomic_DNA"/>
</dbReference>
<sequence>MPHRYLFLLLLGCLATVSQAQQYRIIDRNAIGWYTYNGDHKVAKRWTIHTEYQWRRVDFIQSWQQQLARLGTNYKLSERVKVGGGYTLLVTYPYGDYPVASMGVPTLEHRAYEDITVSDKLSRLKLSHRFRLEQRWLSVESDVNPDRIIDWEYQNRARYQLTGSFPLAGPTTEPGELYLNFFDELFIGFGRNVENNIFNQNRISGGLGYQLRDNLQLELNYLNQITQHPESDPVSGKPVFEINHGFRLNLNYDLDFTKR</sequence>